<dbReference type="Gene3D" id="1.10.10.60">
    <property type="entry name" value="Homeodomain-like"/>
    <property type="match status" value="1"/>
</dbReference>
<organism evidence="3 4">
    <name type="scientific">Thiomonas delicata</name>
    <name type="common">Thiomonas cuprina</name>
    <dbReference type="NCBI Taxonomy" id="364030"/>
    <lineage>
        <taxon>Bacteria</taxon>
        <taxon>Pseudomonadati</taxon>
        <taxon>Pseudomonadota</taxon>
        <taxon>Betaproteobacteria</taxon>
        <taxon>Burkholderiales</taxon>
        <taxon>Thiomonas</taxon>
    </lineage>
</organism>
<accession>A0A238D322</accession>
<reference evidence="3 4" key="1">
    <citation type="submission" date="2016-06" db="EMBL/GenBank/DDBJ databases">
        <authorList>
            <person name="Kjaerup R.B."/>
            <person name="Dalgaard T.S."/>
            <person name="Juul-Madsen H.R."/>
        </authorList>
    </citation>
    <scope>NUCLEOTIDE SEQUENCE [LARGE SCALE GENOMIC DNA]</scope>
    <source>
        <strain evidence="3 4">DSM 16361</strain>
    </source>
</reference>
<dbReference type="EMBL" id="FLMQ01000055">
    <property type="protein sequence ID" value="SBP87639.1"/>
    <property type="molecule type" value="Genomic_DNA"/>
</dbReference>
<feature type="domain" description="DNA binding HTH" evidence="2">
    <location>
        <begin position="78"/>
        <end position="110"/>
    </location>
</feature>
<dbReference type="AlphaFoldDB" id="A0A238D322"/>
<dbReference type="SUPFAM" id="SSF46689">
    <property type="entry name" value="Homeodomain-like"/>
    <property type="match status" value="1"/>
</dbReference>
<proteinExistence type="predicted"/>
<dbReference type="GO" id="GO:0043565">
    <property type="term" value="F:sequence-specific DNA binding"/>
    <property type="evidence" value="ECO:0007669"/>
    <property type="project" value="InterPro"/>
</dbReference>
<sequence>MRHLSATTVANGAVDAIVLRDAAESLPRRTGVEWHLQHLPDEPCLSEPHAPQEPCAHDAASAAAPGHATEGKYQRSTLVEVLQRYRWNVSAAARQLGISRSTLYRQMSRFHIVEPNHREGR</sequence>
<dbReference type="Proteomes" id="UP000214566">
    <property type="component" value="Unassembled WGS sequence"/>
</dbReference>
<dbReference type="PRINTS" id="PR01590">
    <property type="entry name" value="HTHFIS"/>
</dbReference>
<evidence type="ECO:0000313" key="3">
    <source>
        <dbReference type="EMBL" id="SBP87639.1"/>
    </source>
</evidence>
<keyword evidence="4" id="KW-1185">Reference proteome</keyword>
<protein>
    <recommendedName>
        <fullName evidence="2">DNA binding HTH domain-containing protein</fullName>
    </recommendedName>
</protein>
<feature type="compositionally biased region" description="Low complexity" evidence="1">
    <location>
        <begin position="57"/>
        <end position="68"/>
    </location>
</feature>
<name>A0A238D322_THIDL</name>
<gene>
    <name evidence="3" type="ORF">THIARS_60352</name>
</gene>
<evidence type="ECO:0000259" key="2">
    <source>
        <dbReference type="Pfam" id="PF02954"/>
    </source>
</evidence>
<evidence type="ECO:0000256" key="1">
    <source>
        <dbReference type="SAM" id="MobiDB-lite"/>
    </source>
</evidence>
<dbReference type="InterPro" id="IPR009057">
    <property type="entry name" value="Homeodomain-like_sf"/>
</dbReference>
<evidence type="ECO:0000313" key="4">
    <source>
        <dbReference type="Proteomes" id="UP000214566"/>
    </source>
</evidence>
<dbReference type="Pfam" id="PF02954">
    <property type="entry name" value="HTH_8"/>
    <property type="match status" value="1"/>
</dbReference>
<dbReference type="InterPro" id="IPR002197">
    <property type="entry name" value="HTH_Fis"/>
</dbReference>
<feature type="region of interest" description="Disordered" evidence="1">
    <location>
        <begin position="41"/>
        <end position="71"/>
    </location>
</feature>